<dbReference type="AlphaFoldDB" id="A0A6B3N9D8"/>
<evidence type="ECO:0000313" key="2">
    <source>
        <dbReference type="EMBL" id="NER27202.1"/>
    </source>
</evidence>
<feature type="region of interest" description="Disordered" evidence="1">
    <location>
        <begin position="1"/>
        <end position="80"/>
    </location>
</feature>
<reference evidence="2" key="1">
    <citation type="submission" date="2019-11" db="EMBL/GenBank/DDBJ databases">
        <title>Genomic insights into an expanded diversity of filamentous marine cyanobacteria reveals the extraordinary biosynthetic potential of Moorea and Okeania.</title>
        <authorList>
            <person name="Ferreira Leao T."/>
            <person name="Wang M."/>
            <person name="Moss N."/>
            <person name="Da Silva R."/>
            <person name="Sanders J."/>
            <person name="Nurk S."/>
            <person name="Gurevich A."/>
            <person name="Humphrey G."/>
            <person name="Reher R."/>
            <person name="Zhu Q."/>
            <person name="Belda-Ferre P."/>
            <person name="Glukhov E."/>
            <person name="Rex R."/>
            <person name="Dorrestein P.C."/>
            <person name="Knight R."/>
            <person name="Pevzner P."/>
            <person name="Gerwick W.H."/>
            <person name="Gerwick L."/>
        </authorList>
    </citation>
    <scope>NUCLEOTIDE SEQUENCE</scope>
    <source>
        <strain evidence="2">SIO1C4</strain>
    </source>
</reference>
<feature type="compositionally biased region" description="Polar residues" evidence="1">
    <location>
        <begin position="14"/>
        <end position="34"/>
    </location>
</feature>
<proteinExistence type="predicted"/>
<feature type="compositionally biased region" description="Basic and acidic residues" evidence="1">
    <location>
        <begin position="46"/>
        <end position="59"/>
    </location>
</feature>
<evidence type="ECO:0000256" key="1">
    <source>
        <dbReference type="SAM" id="MobiDB-lite"/>
    </source>
</evidence>
<sequence>MENNPSDVNAELPQDNSSMKQDNRDNSTGIQTKVTGGKVNIAKTIHIYEHKSSESEPKKLNPPQNLPHSGVSKFVGRALN</sequence>
<protein>
    <submittedName>
        <fullName evidence="2">Uncharacterized protein</fullName>
    </submittedName>
</protein>
<accession>A0A6B3N9D8</accession>
<organism evidence="2">
    <name type="scientific">Symploca sp. SIO1C4</name>
    <dbReference type="NCBI Taxonomy" id="2607765"/>
    <lineage>
        <taxon>Bacteria</taxon>
        <taxon>Bacillati</taxon>
        <taxon>Cyanobacteriota</taxon>
        <taxon>Cyanophyceae</taxon>
        <taxon>Coleofasciculales</taxon>
        <taxon>Coleofasciculaceae</taxon>
        <taxon>Symploca</taxon>
    </lineage>
</organism>
<dbReference type="EMBL" id="JAAHFQ010000080">
    <property type="protein sequence ID" value="NER27202.1"/>
    <property type="molecule type" value="Genomic_DNA"/>
</dbReference>
<gene>
    <name evidence="2" type="ORF">F6J89_06080</name>
</gene>
<comment type="caution">
    <text evidence="2">The sequence shown here is derived from an EMBL/GenBank/DDBJ whole genome shotgun (WGS) entry which is preliminary data.</text>
</comment>
<name>A0A6B3N9D8_9CYAN</name>